<dbReference type="Pfam" id="PF00990">
    <property type="entry name" value="GGDEF"/>
    <property type="match status" value="1"/>
</dbReference>
<dbReference type="SMART" id="SM00267">
    <property type="entry name" value="GGDEF"/>
    <property type="match status" value="1"/>
</dbReference>
<keyword evidence="7" id="KW-1185">Reference proteome</keyword>
<dbReference type="GO" id="GO:1902201">
    <property type="term" value="P:negative regulation of bacterial-type flagellum-dependent cell motility"/>
    <property type="evidence" value="ECO:0007669"/>
    <property type="project" value="TreeGrafter"/>
</dbReference>
<dbReference type="CDD" id="cd01949">
    <property type="entry name" value="GGDEF"/>
    <property type="match status" value="1"/>
</dbReference>
<dbReference type="NCBIfam" id="TIGR00254">
    <property type="entry name" value="GGDEF"/>
    <property type="match status" value="1"/>
</dbReference>
<dbReference type="GO" id="GO:0005886">
    <property type="term" value="C:plasma membrane"/>
    <property type="evidence" value="ECO:0007669"/>
    <property type="project" value="TreeGrafter"/>
</dbReference>
<dbReference type="PANTHER" id="PTHR45138:SF9">
    <property type="entry name" value="DIGUANYLATE CYCLASE DGCM-RELATED"/>
    <property type="match status" value="1"/>
</dbReference>
<gene>
    <name evidence="6" type="ORF">DIZ78_06515</name>
</gene>
<evidence type="ECO:0000256" key="3">
    <source>
        <dbReference type="ARBA" id="ARBA00034247"/>
    </source>
</evidence>
<dbReference type="EMBL" id="QFXE01000008">
    <property type="protein sequence ID" value="RDH86560.1"/>
    <property type="molecule type" value="Genomic_DNA"/>
</dbReference>
<name>A0A370DNR8_9GAMM</name>
<dbReference type="PROSITE" id="PS50887">
    <property type="entry name" value="GGDEF"/>
    <property type="match status" value="1"/>
</dbReference>
<dbReference type="InterPro" id="IPR050469">
    <property type="entry name" value="Diguanylate_Cyclase"/>
</dbReference>
<comment type="cofactor">
    <cofactor evidence="1">
        <name>Mg(2+)</name>
        <dbReference type="ChEBI" id="CHEBI:18420"/>
    </cofactor>
</comment>
<dbReference type="EC" id="2.7.7.65" evidence="2"/>
<dbReference type="FunFam" id="3.30.70.270:FF:000001">
    <property type="entry name" value="Diguanylate cyclase domain protein"/>
    <property type="match status" value="1"/>
</dbReference>
<dbReference type="Gene3D" id="3.30.70.270">
    <property type="match status" value="1"/>
</dbReference>
<evidence type="ECO:0000259" key="5">
    <source>
        <dbReference type="PROSITE" id="PS50887"/>
    </source>
</evidence>
<sequence length="351" mass="38937">MSEFMPCFHIDLPDKAQQHHAAALDFLERHGISPNPICYAIAYEYDAGRKPELNLEIESHLDRGRELDAHYLREFFDTHFMGQSDEKVGEHIADLHNLLYKVLEGVSGACSGAADFGKVLEAQTEELKGDVDMAGLKEIAGNLLTATNKAMTSNQAMRDQLESVEKDASELKSQVKQLQDQASRDSLTGLYNRNALSQQLDSMIERGASEDAPLSLLMVDIDHFKRFNDNFGHLIGDEVIRRVSMALQQGVRDMDVAARFGGEEFTVVLPGTDLDKAMEVAQKLHEAISKLVLVRRSTKEKLPGITVSMGASCLHPGDSRESLIERSDQALYHAKESGRNCIVSEAETLVH</sequence>
<dbReference type="Proteomes" id="UP000254771">
    <property type="component" value="Unassembled WGS sequence"/>
</dbReference>
<dbReference type="InterPro" id="IPR043128">
    <property type="entry name" value="Rev_trsase/Diguanyl_cyclase"/>
</dbReference>
<feature type="domain" description="GGDEF" evidence="5">
    <location>
        <begin position="212"/>
        <end position="347"/>
    </location>
</feature>
<evidence type="ECO:0000256" key="4">
    <source>
        <dbReference type="SAM" id="Coils"/>
    </source>
</evidence>
<organism evidence="6 7">
    <name type="scientific">endosymbiont of Escarpia spicata</name>
    <dbReference type="NCBI Taxonomy" id="2200908"/>
    <lineage>
        <taxon>Bacteria</taxon>
        <taxon>Pseudomonadati</taxon>
        <taxon>Pseudomonadota</taxon>
        <taxon>Gammaproteobacteria</taxon>
        <taxon>sulfur-oxidizing symbionts</taxon>
    </lineage>
</organism>
<dbReference type="GO" id="GO:0043709">
    <property type="term" value="P:cell adhesion involved in single-species biofilm formation"/>
    <property type="evidence" value="ECO:0007669"/>
    <property type="project" value="TreeGrafter"/>
</dbReference>
<reference evidence="6 7" key="1">
    <citation type="journal article" date="2018" name="ISME J.">
        <title>Endosymbiont genomes yield clues of tubeworm success.</title>
        <authorList>
            <person name="Li Y."/>
            <person name="Liles M.R."/>
            <person name="Halanych K.M."/>
        </authorList>
    </citation>
    <scope>NUCLEOTIDE SEQUENCE [LARGE SCALE GENOMIC DNA]</scope>
    <source>
        <strain evidence="6">A1462</strain>
    </source>
</reference>
<evidence type="ECO:0000256" key="1">
    <source>
        <dbReference type="ARBA" id="ARBA00001946"/>
    </source>
</evidence>
<dbReference type="GO" id="GO:0052621">
    <property type="term" value="F:diguanylate cyclase activity"/>
    <property type="evidence" value="ECO:0007669"/>
    <property type="project" value="UniProtKB-EC"/>
</dbReference>
<comment type="caution">
    <text evidence="6">The sequence shown here is derived from an EMBL/GenBank/DDBJ whole genome shotgun (WGS) entry which is preliminary data.</text>
</comment>
<dbReference type="AlphaFoldDB" id="A0A370DNR8"/>
<evidence type="ECO:0000313" key="6">
    <source>
        <dbReference type="EMBL" id="RDH86560.1"/>
    </source>
</evidence>
<evidence type="ECO:0000256" key="2">
    <source>
        <dbReference type="ARBA" id="ARBA00012528"/>
    </source>
</evidence>
<accession>A0A370DNR8</accession>
<dbReference type="SUPFAM" id="SSF55073">
    <property type="entry name" value="Nucleotide cyclase"/>
    <property type="match status" value="1"/>
</dbReference>
<dbReference type="InterPro" id="IPR000160">
    <property type="entry name" value="GGDEF_dom"/>
</dbReference>
<dbReference type="InterPro" id="IPR029787">
    <property type="entry name" value="Nucleotide_cyclase"/>
</dbReference>
<feature type="coiled-coil region" evidence="4">
    <location>
        <begin position="154"/>
        <end position="181"/>
    </location>
</feature>
<protein>
    <recommendedName>
        <fullName evidence="2">diguanylate cyclase</fullName>
        <ecNumber evidence="2">2.7.7.65</ecNumber>
    </recommendedName>
</protein>
<proteinExistence type="predicted"/>
<evidence type="ECO:0000313" key="7">
    <source>
        <dbReference type="Proteomes" id="UP000254771"/>
    </source>
</evidence>
<keyword evidence="4" id="KW-0175">Coiled coil</keyword>
<dbReference type="PANTHER" id="PTHR45138">
    <property type="entry name" value="REGULATORY COMPONENTS OF SENSORY TRANSDUCTION SYSTEM"/>
    <property type="match status" value="1"/>
</dbReference>
<comment type="catalytic activity">
    <reaction evidence="3">
        <text>2 GTP = 3',3'-c-di-GMP + 2 diphosphate</text>
        <dbReference type="Rhea" id="RHEA:24898"/>
        <dbReference type="ChEBI" id="CHEBI:33019"/>
        <dbReference type="ChEBI" id="CHEBI:37565"/>
        <dbReference type="ChEBI" id="CHEBI:58805"/>
        <dbReference type="EC" id="2.7.7.65"/>
    </reaction>
</comment>